<evidence type="ECO:0000313" key="1">
    <source>
        <dbReference type="EnsemblPlants" id="Solyc05g009810.1.1.1"/>
    </source>
</evidence>
<proteinExistence type="predicted"/>
<dbReference type="InParanoid" id="A0A3Q7H775"/>
<name>A0A3Q7H775_SOLLC</name>
<dbReference type="Proteomes" id="UP000004994">
    <property type="component" value="Chromosome 5"/>
</dbReference>
<evidence type="ECO:0000313" key="2">
    <source>
        <dbReference type="Proteomes" id="UP000004994"/>
    </source>
</evidence>
<protein>
    <submittedName>
        <fullName evidence="1">Uncharacterized protein</fullName>
    </submittedName>
</protein>
<accession>A0A3Q7H775</accession>
<reference evidence="1" key="1">
    <citation type="journal article" date="2012" name="Nature">
        <title>The tomato genome sequence provides insights into fleshy fruit evolution.</title>
        <authorList>
            <consortium name="Tomato Genome Consortium"/>
        </authorList>
    </citation>
    <scope>NUCLEOTIDE SEQUENCE [LARGE SCALE GENOMIC DNA]</scope>
    <source>
        <strain evidence="1">cv. Heinz 1706</strain>
    </source>
</reference>
<reference evidence="1" key="2">
    <citation type="submission" date="2019-01" db="UniProtKB">
        <authorList>
            <consortium name="EnsemblPlants"/>
        </authorList>
    </citation>
    <scope>IDENTIFICATION</scope>
    <source>
        <strain evidence="1">cv. Heinz 1706</strain>
    </source>
</reference>
<organism evidence="1">
    <name type="scientific">Solanum lycopersicum</name>
    <name type="common">Tomato</name>
    <name type="synonym">Lycopersicon esculentum</name>
    <dbReference type="NCBI Taxonomy" id="4081"/>
    <lineage>
        <taxon>Eukaryota</taxon>
        <taxon>Viridiplantae</taxon>
        <taxon>Streptophyta</taxon>
        <taxon>Embryophyta</taxon>
        <taxon>Tracheophyta</taxon>
        <taxon>Spermatophyta</taxon>
        <taxon>Magnoliopsida</taxon>
        <taxon>eudicotyledons</taxon>
        <taxon>Gunneridae</taxon>
        <taxon>Pentapetalae</taxon>
        <taxon>asterids</taxon>
        <taxon>lamiids</taxon>
        <taxon>Solanales</taxon>
        <taxon>Solanaceae</taxon>
        <taxon>Solanoideae</taxon>
        <taxon>Solaneae</taxon>
        <taxon>Solanum</taxon>
        <taxon>Solanum subgen. Lycopersicon</taxon>
    </lineage>
</organism>
<keyword evidence="2" id="KW-1185">Reference proteome</keyword>
<dbReference type="AlphaFoldDB" id="A0A3Q7H775"/>
<dbReference type="Gramene" id="Solyc05g009810.1.1">
    <property type="protein sequence ID" value="Solyc05g009810.1.1.1"/>
    <property type="gene ID" value="Solyc05g009810.1"/>
</dbReference>
<dbReference type="PaxDb" id="4081-Solyc05g009810.1.1"/>
<sequence>MIINCSYFKSQLILNRKNLLLFCLTKTKYSYELLYELKQHNKIQKILLISSDCDYIIKPKNGRKIQFPKLVVMDIRYLVLPCLPKMYGADGCDRFFFN</sequence>
<dbReference type="EnsemblPlants" id="Solyc05g009810.1.1">
    <property type="protein sequence ID" value="Solyc05g009810.1.1.1"/>
    <property type="gene ID" value="Solyc05g009810.1"/>
</dbReference>